<name>A0A1G4WDD7_9MYCO</name>
<dbReference type="EMBL" id="FMUB01000005">
    <property type="protein sequence ID" value="SCX20799.1"/>
    <property type="molecule type" value="Genomic_DNA"/>
</dbReference>
<keyword evidence="3 7" id="KW-0812">Transmembrane</keyword>
<gene>
    <name evidence="9" type="ORF">SAMN02799620_02977</name>
</gene>
<dbReference type="SUPFAM" id="SSF116726">
    <property type="entry name" value="TrkA C-terminal domain-like"/>
    <property type="match status" value="1"/>
</dbReference>
<dbReference type="Gene3D" id="3.30.70.1450">
    <property type="entry name" value="Regulator of K+ conductance, C-terminal domain"/>
    <property type="match status" value="1"/>
</dbReference>
<proteinExistence type="predicted"/>
<evidence type="ECO:0000256" key="6">
    <source>
        <dbReference type="ARBA" id="ARBA00023136"/>
    </source>
</evidence>
<feature type="transmembrane region" description="Helical" evidence="7">
    <location>
        <begin position="502"/>
        <end position="522"/>
    </location>
</feature>
<feature type="transmembrane region" description="Helical" evidence="7">
    <location>
        <begin position="374"/>
        <end position="407"/>
    </location>
</feature>
<dbReference type="InterPro" id="IPR051679">
    <property type="entry name" value="DASS-Related_Transporters"/>
</dbReference>
<evidence type="ECO:0000256" key="2">
    <source>
        <dbReference type="ARBA" id="ARBA00022448"/>
    </source>
</evidence>
<dbReference type="InterPro" id="IPR004680">
    <property type="entry name" value="Cit_transptr-like_dom"/>
</dbReference>
<feature type="transmembrane region" description="Helical" evidence="7">
    <location>
        <begin position="176"/>
        <end position="199"/>
    </location>
</feature>
<evidence type="ECO:0000256" key="4">
    <source>
        <dbReference type="ARBA" id="ARBA00022737"/>
    </source>
</evidence>
<sequence length="563" mass="57794">MPYMALVAAVIVVLTLVAMTTGRAPAVLALICALVAAGLIGIATPAELFAGLSNAGVITVAAMLVIAKGVLHTGVVSRVTYRLLDGVHTAGQALRRLIPPVGFVSALINTTPIVAMLIPAAAELQQRSGVPARRVLLPIAHATTLAGSATLIGTSSNLLIAALAEPAGVHLSMFSFVPIAVPVALVGWVVLLVTAPLMLRGEAPAETPDLSWRAEIPLAAGANAVGRTAAALGIHTTAEYALLGIRRQGQRIDGDAALETDDIMLYRATEAGVRMLWGSPRFNQSPQPLYLVAVATNEEHKTVRDLEKDVDEAGEGSTIVVIAAQTDERLSRAPAQPGGLCLVTAASVHTLDRHPLVALWQKATDKAPQTGKTWIALAILLAVIVSGSFGLAPIEIAAVAGAAMMVLTGVLTPHSAVRALNWNILAIIAGSIGLGTIVVRSGLGDHISSAIIALSGSNTALVVLVVALGTTCVTNIVTNAAAAAILTPVVLTIAASTGLDPALLLILVGTCISFTFLNPFSHQSNLMVMRPGGYTTATFVRFGIPLTVASLAAAFGVGWLLLT</sequence>
<dbReference type="STRING" id="1502745.SAMN02799620_02977"/>
<feature type="transmembrane region" description="Helical" evidence="7">
    <location>
        <begin position="97"/>
        <end position="118"/>
    </location>
</feature>
<accession>A0A1G4WDD7</accession>
<dbReference type="PANTHER" id="PTHR43652:SF2">
    <property type="entry name" value="BASIC AMINO ACID ANTIPORTER YFCC-RELATED"/>
    <property type="match status" value="1"/>
</dbReference>
<protein>
    <submittedName>
        <fullName evidence="9">Citrate transporter</fullName>
    </submittedName>
</protein>
<evidence type="ECO:0000256" key="1">
    <source>
        <dbReference type="ARBA" id="ARBA00004141"/>
    </source>
</evidence>
<comment type="subcellular location">
    <subcellularLocation>
        <location evidence="1">Membrane</location>
        <topology evidence="1">Multi-pass membrane protein</topology>
    </subcellularLocation>
</comment>
<keyword evidence="2" id="KW-0813">Transport</keyword>
<dbReference type="InterPro" id="IPR036721">
    <property type="entry name" value="RCK_C_sf"/>
</dbReference>
<dbReference type="GO" id="GO:0055085">
    <property type="term" value="P:transmembrane transport"/>
    <property type="evidence" value="ECO:0007669"/>
    <property type="project" value="InterPro"/>
</dbReference>
<feature type="transmembrane region" description="Helical" evidence="7">
    <location>
        <begin position="542"/>
        <end position="562"/>
    </location>
</feature>
<dbReference type="GO" id="GO:0005886">
    <property type="term" value="C:plasma membrane"/>
    <property type="evidence" value="ECO:0007669"/>
    <property type="project" value="TreeGrafter"/>
</dbReference>
<evidence type="ECO:0000256" key="5">
    <source>
        <dbReference type="ARBA" id="ARBA00022989"/>
    </source>
</evidence>
<evidence type="ECO:0000313" key="9">
    <source>
        <dbReference type="EMBL" id="SCX20799.1"/>
    </source>
</evidence>
<feature type="transmembrane region" description="Helical" evidence="7">
    <location>
        <begin position="451"/>
        <end position="470"/>
    </location>
</feature>
<organism evidence="9 10">
    <name type="scientific">Mycolicibacterium fluoranthenivorans</name>
    <dbReference type="NCBI Taxonomy" id="258505"/>
    <lineage>
        <taxon>Bacteria</taxon>
        <taxon>Bacillati</taxon>
        <taxon>Actinomycetota</taxon>
        <taxon>Actinomycetes</taxon>
        <taxon>Mycobacteriales</taxon>
        <taxon>Mycobacteriaceae</taxon>
        <taxon>Mycolicibacterium</taxon>
    </lineage>
</organism>
<evidence type="ECO:0000259" key="8">
    <source>
        <dbReference type="Pfam" id="PF03600"/>
    </source>
</evidence>
<feature type="transmembrane region" description="Helical" evidence="7">
    <location>
        <begin position="57"/>
        <end position="77"/>
    </location>
</feature>
<feature type="transmembrane region" description="Helical" evidence="7">
    <location>
        <begin position="139"/>
        <end position="164"/>
    </location>
</feature>
<dbReference type="Proteomes" id="UP000199707">
    <property type="component" value="Unassembled WGS sequence"/>
</dbReference>
<feature type="transmembrane region" description="Helical" evidence="7">
    <location>
        <begin position="476"/>
        <end position="495"/>
    </location>
</feature>
<evidence type="ECO:0000256" key="7">
    <source>
        <dbReference type="SAM" id="Phobius"/>
    </source>
</evidence>
<keyword evidence="5 7" id="KW-1133">Transmembrane helix</keyword>
<reference evidence="10" key="1">
    <citation type="submission" date="2016-10" db="EMBL/GenBank/DDBJ databases">
        <authorList>
            <person name="Varghese N."/>
            <person name="Submissions S."/>
        </authorList>
    </citation>
    <scope>NUCLEOTIDE SEQUENCE [LARGE SCALE GENOMIC DNA]</scope>
    <source>
        <strain evidence="10">UNC267MFSha1.1M11</strain>
    </source>
</reference>
<keyword evidence="4" id="KW-0677">Repeat</keyword>
<feature type="transmembrane region" description="Helical" evidence="7">
    <location>
        <begin position="28"/>
        <end position="50"/>
    </location>
</feature>
<evidence type="ECO:0000313" key="10">
    <source>
        <dbReference type="Proteomes" id="UP000199707"/>
    </source>
</evidence>
<keyword evidence="6 7" id="KW-0472">Membrane</keyword>
<dbReference type="GO" id="GO:0006813">
    <property type="term" value="P:potassium ion transport"/>
    <property type="evidence" value="ECO:0007669"/>
    <property type="project" value="InterPro"/>
</dbReference>
<evidence type="ECO:0000256" key="3">
    <source>
        <dbReference type="ARBA" id="ARBA00022692"/>
    </source>
</evidence>
<feature type="domain" description="Citrate transporter-like" evidence="8">
    <location>
        <begin position="18"/>
        <end position="451"/>
    </location>
</feature>
<feature type="transmembrane region" description="Helical" evidence="7">
    <location>
        <begin position="419"/>
        <end position="439"/>
    </location>
</feature>
<dbReference type="Pfam" id="PF03600">
    <property type="entry name" value="CitMHS"/>
    <property type="match status" value="1"/>
</dbReference>
<dbReference type="PANTHER" id="PTHR43652">
    <property type="entry name" value="BASIC AMINO ACID ANTIPORTER YFCC-RELATED"/>
    <property type="match status" value="1"/>
</dbReference>
<dbReference type="AlphaFoldDB" id="A0A1G4WDD7"/>